<evidence type="ECO:0000256" key="2">
    <source>
        <dbReference type="ARBA" id="ARBA00023315"/>
    </source>
</evidence>
<keyword evidence="2 4" id="KW-0012">Acyltransferase</keyword>
<gene>
    <name evidence="4" type="ORF">K3721_13245</name>
</gene>
<dbReference type="KEGG" id="lcae:K3721_13245"/>
<dbReference type="InterPro" id="IPR000182">
    <property type="entry name" value="GNAT_dom"/>
</dbReference>
<dbReference type="EMBL" id="CP081070">
    <property type="protein sequence ID" value="UWQ52973.1"/>
    <property type="molecule type" value="Genomic_DNA"/>
</dbReference>
<dbReference type="GO" id="GO:0016747">
    <property type="term" value="F:acyltransferase activity, transferring groups other than amino-acyl groups"/>
    <property type="evidence" value="ECO:0007669"/>
    <property type="project" value="InterPro"/>
</dbReference>
<accession>A0A9Q9M1X2</accession>
<organism evidence="4 5">
    <name type="scientific">Leisingera caerulea</name>
    <name type="common">Phaeobacter caeruleus</name>
    <dbReference type="NCBI Taxonomy" id="506591"/>
    <lineage>
        <taxon>Bacteria</taxon>
        <taxon>Pseudomonadati</taxon>
        <taxon>Pseudomonadota</taxon>
        <taxon>Alphaproteobacteria</taxon>
        <taxon>Rhodobacterales</taxon>
        <taxon>Roseobacteraceae</taxon>
        <taxon>Leisingera</taxon>
    </lineage>
</organism>
<dbReference type="Pfam" id="PF13508">
    <property type="entry name" value="Acetyltransf_7"/>
    <property type="match status" value="1"/>
</dbReference>
<reference evidence="4" key="1">
    <citation type="submission" date="2021-08" db="EMBL/GenBank/DDBJ databases">
        <authorList>
            <person name="Nwanade C."/>
            <person name="Wang M."/>
            <person name="Masoudi A."/>
            <person name="Yu Z."/>
            <person name="Liu J."/>
        </authorList>
    </citation>
    <scope>NUCLEOTIDE SEQUENCE</scope>
    <source>
        <strain evidence="4">S122</strain>
    </source>
</reference>
<evidence type="ECO:0000256" key="1">
    <source>
        <dbReference type="ARBA" id="ARBA00022679"/>
    </source>
</evidence>
<feature type="domain" description="N-acetyltransferase" evidence="3">
    <location>
        <begin position="3"/>
        <end position="148"/>
    </location>
</feature>
<dbReference type="SUPFAM" id="SSF55729">
    <property type="entry name" value="Acyl-CoA N-acyltransferases (Nat)"/>
    <property type="match status" value="1"/>
</dbReference>
<dbReference type="RefSeq" id="WP_259970694.1">
    <property type="nucleotide sequence ID" value="NZ_CP081070.1"/>
</dbReference>
<evidence type="ECO:0000313" key="5">
    <source>
        <dbReference type="Proteomes" id="UP001058713"/>
    </source>
</evidence>
<dbReference type="EC" id="2.3.1.-" evidence="4"/>
<sequence length="151" mass="16262">MTLALRPAVPLDAGAVGDILYRFQQDTEWMPKLYTWAEVISFCGLMIDRGWVTVAERNGSIAGFLALDGLEVCSLYLAPGACGQGAGKALLDAAKSAAPRLTLRTFAANIRAQKFYQREGFAETGRGDGTGNEEGLPDIAYEWRAKQEAAA</sequence>
<keyword evidence="1 4" id="KW-0808">Transferase</keyword>
<name>A0A9Q9M1X2_LEICA</name>
<dbReference type="AlphaFoldDB" id="A0A9Q9M1X2"/>
<dbReference type="PANTHER" id="PTHR43877">
    <property type="entry name" value="AMINOALKYLPHOSPHONATE N-ACETYLTRANSFERASE-RELATED-RELATED"/>
    <property type="match status" value="1"/>
</dbReference>
<protein>
    <submittedName>
        <fullName evidence="4">GNAT family N-acetyltransferase</fullName>
        <ecNumber evidence="4">2.3.1.-</ecNumber>
    </submittedName>
</protein>
<dbReference type="InterPro" id="IPR050832">
    <property type="entry name" value="Bact_Acetyltransf"/>
</dbReference>
<dbReference type="PROSITE" id="PS51186">
    <property type="entry name" value="GNAT"/>
    <property type="match status" value="1"/>
</dbReference>
<dbReference type="InterPro" id="IPR016181">
    <property type="entry name" value="Acyl_CoA_acyltransferase"/>
</dbReference>
<dbReference type="CDD" id="cd04301">
    <property type="entry name" value="NAT_SF"/>
    <property type="match status" value="1"/>
</dbReference>
<dbReference type="Gene3D" id="3.40.630.30">
    <property type="match status" value="1"/>
</dbReference>
<proteinExistence type="predicted"/>
<evidence type="ECO:0000313" key="4">
    <source>
        <dbReference type="EMBL" id="UWQ52973.1"/>
    </source>
</evidence>
<evidence type="ECO:0000259" key="3">
    <source>
        <dbReference type="PROSITE" id="PS51186"/>
    </source>
</evidence>
<dbReference type="Proteomes" id="UP001058713">
    <property type="component" value="Chromosome"/>
</dbReference>